<evidence type="ECO:0000313" key="3">
    <source>
        <dbReference type="Proteomes" id="UP000002195"/>
    </source>
</evidence>
<dbReference type="HOGENOM" id="CLU_1063286_0_0_1"/>
<dbReference type="InParanoid" id="Q55GY7"/>
<dbReference type="GeneID" id="8615852"/>
<dbReference type="EMBL" id="AAFI02000001">
    <property type="protein sequence ID" value="EAL73774.1"/>
    <property type="molecule type" value="Genomic_DNA"/>
</dbReference>
<feature type="compositionally biased region" description="Polar residues" evidence="1">
    <location>
        <begin position="237"/>
        <end position="250"/>
    </location>
</feature>
<evidence type="ECO:0000313" key="2">
    <source>
        <dbReference type="EMBL" id="EAL73774.1"/>
    </source>
</evidence>
<evidence type="ECO:0000256" key="1">
    <source>
        <dbReference type="SAM" id="MobiDB-lite"/>
    </source>
</evidence>
<accession>Q55GY7</accession>
<feature type="region of interest" description="Disordered" evidence="1">
    <location>
        <begin position="235"/>
        <end position="262"/>
    </location>
</feature>
<dbReference type="PhylomeDB" id="Q55GY7"/>
<dbReference type="dictyBase" id="DDB_G0267336"/>
<sequence length="262" mass="30484">MFNKNQGHGLNHINHRCWIVVCEPLQQTRCEPRSSVVVFLVIGSIEFHILCWIIHEHSKTGVLSSRIPFRTKRGAYILIDPVELIANCVSLSAASPSVTSPDADIIFSEGMSHQGRSDYTLLVDFENYVGPFFKNNKIVFFIVPKEWFHNIHQTIKKLFSAQFNNKLKIKDNNENDYEIIPYGLTMHITEFRSSCRINHYNCNDFSCHTCDKPRGVDYLLKEGNFRNQKDIIDFHNSKPNKQDFSNPQNKIRNKTKNEKNRH</sequence>
<protein>
    <submittedName>
        <fullName evidence="2">Uncharacterized protein</fullName>
    </submittedName>
</protein>
<comment type="caution">
    <text evidence="2">The sequence shown here is derived from an EMBL/GenBank/DDBJ whole genome shotgun (WGS) entry which is preliminary data.</text>
</comment>
<dbReference type="VEuPathDB" id="AmoebaDB:DDB_G0267336"/>
<reference evidence="2 3" key="1">
    <citation type="journal article" date="2005" name="Nature">
        <title>The genome of the social amoeba Dictyostelium discoideum.</title>
        <authorList>
            <consortium name="The Dictyostelium discoideum Sequencing Consortium"/>
            <person name="Eichinger L."/>
            <person name="Pachebat J.A."/>
            <person name="Glockner G."/>
            <person name="Rajandream M.A."/>
            <person name="Sucgang R."/>
            <person name="Berriman M."/>
            <person name="Song J."/>
            <person name="Olsen R."/>
            <person name="Szafranski K."/>
            <person name="Xu Q."/>
            <person name="Tunggal B."/>
            <person name="Kummerfeld S."/>
            <person name="Madera M."/>
            <person name="Konfortov B.A."/>
            <person name="Rivero F."/>
            <person name="Bankier A.T."/>
            <person name="Lehmann R."/>
            <person name="Hamlin N."/>
            <person name="Davies R."/>
            <person name="Gaudet P."/>
            <person name="Fey P."/>
            <person name="Pilcher K."/>
            <person name="Chen G."/>
            <person name="Saunders D."/>
            <person name="Sodergren E."/>
            <person name="Davis P."/>
            <person name="Kerhornou A."/>
            <person name="Nie X."/>
            <person name="Hall N."/>
            <person name="Anjard C."/>
            <person name="Hemphill L."/>
            <person name="Bason N."/>
            <person name="Farbrother P."/>
            <person name="Desany B."/>
            <person name="Just E."/>
            <person name="Morio T."/>
            <person name="Rost R."/>
            <person name="Churcher C."/>
            <person name="Cooper J."/>
            <person name="Haydock S."/>
            <person name="van Driessche N."/>
            <person name="Cronin A."/>
            <person name="Goodhead I."/>
            <person name="Muzny D."/>
            <person name="Mourier T."/>
            <person name="Pain A."/>
            <person name="Lu M."/>
            <person name="Harper D."/>
            <person name="Lindsay R."/>
            <person name="Hauser H."/>
            <person name="James K."/>
            <person name="Quiles M."/>
            <person name="Madan Babu M."/>
            <person name="Saito T."/>
            <person name="Buchrieser C."/>
            <person name="Wardroper A."/>
            <person name="Felder M."/>
            <person name="Thangavelu M."/>
            <person name="Johnson D."/>
            <person name="Knights A."/>
            <person name="Loulseged H."/>
            <person name="Mungall K."/>
            <person name="Oliver K."/>
            <person name="Price C."/>
            <person name="Quail M.A."/>
            <person name="Urushihara H."/>
            <person name="Hernandez J."/>
            <person name="Rabbinowitsch E."/>
            <person name="Steffen D."/>
            <person name="Sanders M."/>
            <person name="Ma J."/>
            <person name="Kohara Y."/>
            <person name="Sharp S."/>
            <person name="Simmonds M."/>
            <person name="Spiegler S."/>
            <person name="Tivey A."/>
            <person name="Sugano S."/>
            <person name="White B."/>
            <person name="Walker D."/>
            <person name="Woodward J."/>
            <person name="Winckler T."/>
            <person name="Tanaka Y."/>
            <person name="Shaulsky G."/>
            <person name="Schleicher M."/>
            <person name="Weinstock G."/>
            <person name="Rosenthal A."/>
            <person name="Cox E.C."/>
            <person name="Chisholm R.L."/>
            <person name="Gibbs R."/>
            <person name="Loomis W.F."/>
            <person name="Platzer M."/>
            <person name="Kay R.R."/>
            <person name="Williams J."/>
            <person name="Dear P.H."/>
            <person name="Noegel A.A."/>
            <person name="Barrell B."/>
            <person name="Kuspa A."/>
        </authorList>
    </citation>
    <scope>NUCLEOTIDE SEQUENCE [LARGE SCALE GENOMIC DNA]</scope>
    <source>
        <strain evidence="2 3">AX4</strain>
    </source>
</reference>
<name>Q55GY7_DICDI</name>
<keyword evidence="3" id="KW-1185">Reference proteome</keyword>
<dbReference type="RefSeq" id="XP_647700.1">
    <property type="nucleotide sequence ID" value="XM_642608.1"/>
</dbReference>
<organism evidence="2 3">
    <name type="scientific">Dictyostelium discoideum</name>
    <name type="common">Social amoeba</name>
    <dbReference type="NCBI Taxonomy" id="44689"/>
    <lineage>
        <taxon>Eukaryota</taxon>
        <taxon>Amoebozoa</taxon>
        <taxon>Evosea</taxon>
        <taxon>Eumycetozoa</taxon>
        <taxon>Dictyostelia</taxon>
        <taxon>Dictyosteliales</taxon>
        <taxon>Dictyosteliaceae</taxon>
        <taxon>Dictyostelium</taxon>
    </lineage>
</organism>
<proteinExistence type="predicted"/>
<dbReference type="Proteomes" id="UP000002195">
    <property type="component" value="Unassembled WGS sequence"/>
</dbReference>
<dbReference type="AlphaFoldDB" id="Q55GY7"/>
<dbReference type="KEGG" id="ddi:DDB_G0267336"/>
<dbReference type="PaxDb" id="44689-DDB0189907"/>
<gene>
    <name evidence="2" type="ORF">DDB_G0267336</name>
</gene>